<dbReference type="Gene3D" id="1.10.287.1080">
    <property type="entry name" value="MazG-like"/>
    <property type="match status" value="1"/>
</dbReference>
<dbReference type="InterPro" id="IPR004518">
    <property type="entry name" value="MazG-like_dom"/>
</dbReference>
<organism evidence="3 4">
    <name type="scientific">Actinopolyspora righensis</name>
    <dbReference type="NCBI Taxonomy" id="995060"/>
    <lineage>
        <taxon>Bacteria</taxon>
        <taxon>Bacillati</taxon>
        <taxon>Actinomycetota</taxon>
        <taxon>Actinomycetes</taxon>
        <taxon>Actinopolysporales</taxon>
        <taxon>Actinopolysporaceae</taxon>
        <taxon>Actinopolyspora</taxon>
        <taxon>Actinopolyspora alba group</taxon>
    </lineage>
</organism>
<feature type="region of interest" description="Disordered" evidence="1">
    <location>
        <begin position="98"/>
        <end position="141"/>
    </location>
</feature>
<dbReference type="SUPFAM" id="SSF101386">
    <property type="entry name" value="all-alpha NTP pyrophosphatases"/>
    <property type="match status" value="1"/>
</dbReference>
<dbReference type="EMBL" id="FPAT01000004">
    <property type="protein sequence ID" value="SFT58208.1"/>
    <property type="molecule type" value="Genomic_DNA"/>
</dbReference>
<reference evidence="4" key="1">
    <citation type="submission" date="2016-10" db="EMBL/GenBank/DDBJ databases">
        <authorList>
            <person name="Varghese N."/>
            <person name="Submissions S."/>
        </authorList>
    </citation>
    <scope>NUCLEOTIDE SEQUENCE [LARGE SCALE GENOMIC DNA]</scope>
    <source>
        <strain evidence="4">DSM 45501</strain>
    </source>
</reference>
<accession>A0A1I6Z6H5</accession>
<name>A0A1I6Z6H5_9ACTN</name>
<feature type="compositionally biased region" description="Low complexity" evidence="1">
    <location>
        <begin position="121"/>
        <end position="133"/>
    </location>
</feature>
<dbReference type="PANTHER" id="PTHR42702:SF1">
    <property type="entry name" value="REGULATORY PROTEIN FOR BETA-LACTAMASE"/>
    <property type="match status" value="1"/>
</dbReference>
<evidence type="ECO:0000313" key="4">
    <source>
        <dbReference type="Proteomes" id="UP000199165"/>
    </source>
</evidence>
<dbReference type="AlphaFoldDB" id="A0A1I6Z6H5"/>
<dbReference type="Pfam" id="PF03819">
    <property type="entry name" value="MazG"/>
    <property type="match status" value="1"/>
</dbReference>
<sequence>MRPLPAEARLAEIQRYVTEMETERGFADNTVLEQSLKLGEEYGELCKAIRERSGLAIDPGSATGSVGGELADVLIYLCAIANRFDIDLDEALRDKERRNEARTWFPTTPEPAGTEHPVDFSRNSRAAAGASSAPEPTRNDN</sequence>
<keyword evidence="3" id="KW-0378">Hydrolase</keyword>
<evidence type="ECO:0000259" key="2">
    <source>
        <dbReference type="Pfam" id="PF03819"/>
    </source>
</evidence>
<evidence type="ECO:0000313" key="3">
    <source>
        <dbReference type="EMBL" id="SFT58208.1"/>
    </source>
</evidence>
<proteinExistence type="predicted"/>
<gene>
    <name evidence="3" type="ORF">SAMN04487904_1049</name>
</gene>
<feature type="domain" description="NTP pyrophosphohydrolase MazG-like" evidence="2">
    <location>
        <begin position="37"/>
        <end position="93"/>
    </location>
</feature>
<dbReference type="PANTHER" id="PTHR42702">
    <property type="entry name" value="NUCLEOTIDE PYROPHOSPHOHYDROLASE"/>
    <property type="match status" value="1"/>
</dbReference>
<dbReference type="GO" id="GO:0016787">
    <property type="term" value="F:hydrolase activity"/>
    <property type="evidence" value="ECO:0007669"/>
    <property type="project" value="UniProtKB-KW"/>
</dbReference>
<keyword evidence="4" id="KW-1185">Reference proteome</keyword>
<protein>
    <submittedName>
        <fullName evidence="3">MazG nucleotide pyrophosphohydrolase domain-containing protein</fullName>
    </submittedName>
</protein>
<dbReference type="STRING" id="995060.SAMN04487904_1049"/>
<evidence type="ECO:0000256" key="1">
    <source>
        <dbReference type="SAM" id="MobiDB-lite"/>
    </source>
</evidence>
<dbReference type="Proteomes" id="UP000199165">
    <property type="component" value="Unassembled WGS sequence"/>
</dbReference>